<feature type="region of interest" description="Disordered" evidence="1">
    <location>
        <begin position="127"/>
        <end position="153"/>
    </location>
</feature>
<reference evidence="3" key="1">
    <citation type="thesis" date="2020" institute="ProQuest LLC" country="789 East Eisenhower Parkway, Ann Arbor, MI, USA">
        <title>Comparative Genomics and Chromosome Evolution.</title>
        <authorList>
            <person name="Mudd A.B."/>
        </authorList>
    </citation>
    <scope>NUCLEOTIDE SEQUENCE</scope>
    <source>
        <strain evidence="3">HN-11 Male</strain>
        <tissue evidence="3">Kidney and liver</tissue>
    </source>
</reference>
<sequence length="520" mass="57855">MAEPRRVPFVSLSPVKPRETIGSLIVEQQRNPPSPAAGQRLQAARPALPGMQQRPPPPPQAPLPRPQREAATSSTTAREAAACPANSKAEDGRPSPGNTVRLELALSDPTEESCAEFSYRLLLQNERKGSRAAKEEAKLAPSSDPFNDEERERLEVERMAKKFEAKYYDELVPASLTTKYGGFYINTGTLQFRQTSDSEGEDFVENKKHKSSKVSKLKEDDRPLKKRKRKEETGEKEKPSRKLKVTKSMGVVAFNAHKPDKKKKKLYKDSMALAAMLQKFQKEKDAMRKSENKPNPPTVTVVSAPPKPNTAPVSNDLSDLTLGSDPVLAIFGGGSERELLQEAECALEMLGDFDLDKLLDSASNDSPAVSDQGENGNVVLSPNPVHVQAPKPVPPLPEGLPAQLEKRIDDLRVASKMFDEEGRKKFFTQEMNNILLDIELQLQELGPMNRSGVYAYIEAFVPCTKDTLVKRLKKLHLHIQDDRLKEPLQKLKTAISNVMPGQLNRYQEDCQAHNQARNAK</sequence>
<feature type="compositionally biased region" description="Low complexity" evidence="1">
    <location>
        <begin position="69"/>
        <end position="82"/>
    </location>
</feature>
<proteinExistence type="predicted"/>
<feature type="region of interest" description="Disordered" evidence="1">
    <location>
        <begin position="1"/>
        <end position="112"/>
    </location>
</feature>
<feature type="compositionally biased region" description="Basic and acidic residues" evidence="1">
    <location>
        <begin position="283"/>
        <end position="292"/>
    </location>
</feature>
<gene>
    <name evidence="3" type="ORF">GDO78_015623</name>
</gene>
<dbReference type="PANTHER" id="PTHR21669:SF10">
    <property type="entry name" value="UBINUCLEIN-2"/>
    <property type="match status" value="1"/>
</dbReference>
<evidence type="ECO:0000259" key="2">
    <source>
        <dbReference type="Pfam" id="PF14075"/>
    </source>
</evidence>
<dbReference type="PANTHER" id="PTHR21669">
    <property type="entry name" value="CAPZ-INTERACTING PROTEIN AND RELATED PROTEINS"/>
    <property type="match status" value="1"/>
</dbReference>
<dbReference type="Pfam" id="PF14075">
    <property type="entry name" value="UBN_AB"/>
    <property type="match status" value="1"/>
</dbReference>
<feature type="non-terminal residue" evidence="3">
    <location>
        <position position="520"/>
    </location>
</feature>
<dbReference type="AlphaFoldDB" id="A0A8J6EDH9"/>
<keyword evidence="4" id="KW-1185">Reference proteome</keyword>
<feature type="domain" description="Ubinuclein middle" evidence="2">
    <location>
        <begin position="396"/>
        <end position="519"/>
    </location>
</feature>
<feature type="region of interest" description="Disordered" evidence="1">
    <location>
        <begin position="283"/>
        <end position="318"/>
    </location>
</feature>
<accession>A0A8J6EDH9</accession>
<feature type="compositionally biased region" description="Basic and acidic residues" evidence="1">
    <location>
        <begin position="230"/>
        <end position="240"/>
    </location>
</feature>
<feature type="region of interest" description="Disordered" evidence="1">
    <location>
        <begin position="199"/>
        <end position="243"/>
    </location>
</feature>
<evidence type="ECO:0000256" key="1">
    <source>
        <dbReference type="SAM" id="MobiDB-lite"/>
    </source>
</evidence>
<feature type="compositionally biased region" description="Basic and acidic residues" evidence="1">
    <location>
        <begin position="127"/>
        <end position="138"/>
    </location>
</feature>
<dbReference type="OrthoDB" id="68076at2759"/>
<evidence type="ECO:0000313" key="3">
    <source>
        <dbReference type="EMBL" id="KAG9467110.1"/>
    </source>
</evidence>
<name>A0A8J6EDH9_ELECQ</name>
<dbReference type="InterPro" id="IPR026947">
    <property type="entry name" value="UBN_middle_dom"/>
</dbReference>
<organism evidence="3 4">
    <name type="scientific">Eleutherodactylus coqui</name>
    <name type="common">Puerto Rican coqui</name>
    <dbReference type="NCBI Taxonomy" id="57060"/>
    <lineage>
        <taxon>Eukaryota</taxon>
        <taxon>Metazoa</taxon>
        <taxon>Chordata</taxon>
        <taxon>Craniata</taxon>
        <taxon>Vertebrata</taxon>
        <taxon>Euteleostomi</taxon>
        <taxon>Amphibia</taxon>
        <taxon>Batrachia</taxon>
        <taxon>Anura</taxon>
        <taxon>Neobatrachia</taxon>
        <taxon>Hyloidea</taxon>
        <taxon>Eleutherodactylidae</taxon>
        <taxon>Eleutherodactylinae</taxon>
        <taxon>Eleutherodactylus</taxon>
        <taxon>Eleutherodactylus</taxon>
    </lineage>
</organism>
<feature type="compositionally biased region" description="Pro residues" evidence="1">
    <location>
        <begin position="54"/>
        <end position="65"/>
    </location>
</feature>
<dbReference type="EMBL" id="WNTK01001617">
    <property type="protein sequence ID" value="KAG9467110.1"/>
    <property type="molecule type" value="Genomic_DNA"/>
</dbReference>
<protein>
    <recommendedName>
        <fullName evidence="2">Ubinuclein middle domain-containing protein</fullName>
    </recommendedName>
</protein>
<evidence type="ECO:0000313" key="4">
    <source>
        <dbReference type="Proteomes" id="UP000770717"/>
    </source>
</evidence>
<dbReference type="GO" id="GO:0005634">
    <property type="term" value="C:nucleus"/>
    <property type="evidence" value="ECO:0007669"/>
    <property type="project" value="TreeGrafter"/>
</dbReference>
<comment type="caution">
    <text evidence="3">The sequence shown here is derived from an EMBL/GenBank/DDBJ whole genome shotgun (WGS) entry which is preliminary data.</text>
</comment>
<dbReference type="Proteomes" id="UP000770717">
    <property type="component" value="Unassembled WGS sequence"/>
</dbReference>
<dbReference type="GO" id="GO:0006325">
    <property type="term" value="P:chromatin organization"/>
    <property type="evidence" value="ECO:0007669"/>
    <property type="project" value="TreeGrafter"/>
</dbReference>